<accession>A0ACC5ZNJ5</accession>
<protein>
    <submittedName>
        <fullName evidence="1">Uncharacterized protein</fullName>
    </submittedName>
</protein>
<dbReference type="Proteomes" id="UP000830395">
    <property type="component" value="Chromosome 29"/>
</dbReference>
<evidence type="ECO:0000313" key="2">
    <source>
        <dbReference type="Proteomes" id="UP000830395"/>
    </source>
</evidence>
<sequence>MTLLFFHVIIFMFDSFTEASHNTTAGCAIIRPPRDGGIRYRGLTQEQIRSVQVLPVDYEIEYICRGNRVIVGPKVRKCLPDGTWTDLSQRSKCLLPCAPVWTSLENGRVMVSPPGLAVEGTVLRYSCLSGFILEGRNTTQCTKLGTWDSPKPTCRWVATADHWFAYLIWHSFYAGCRPDAALPNFILGLALEVQCLVRVFPWPGIEPRLLR</sequence>
<name>A0ACC5ZNJ5_9TELE</name>
<gene>
    <name evidence="1" type="ORF">PDJAM_G00177880</name>
</gene>
<evidence type="ECO:0000313" key="1">
    <source>
        <dbReference type="EMBL" id="MCJ8749584.1"/>
    </source>
</evidence>
<proteinExistence type="predicted"/>
<comment type="caution">
    <text evidence="1">The sequence shown here is derived from an EMBL/GenBank/DDBJ whole genome shotgun (WGS) entry which is preliminary data.</text>
</comment>
<keyword evidence="2" id="KW-1185">Reference proteome</keyword>
<dbReference type="EMBL" id="CM041003">
    <property type="protein sequence ID" value="MCJ8749584.1"/>
    <property type="molecule type" value="Genomic_DNA"/>
</dbReference>
<organism evidence="1 2">
    <name type="scientific">Pangasius djambal</name>
    <dbReference type="NCBI Taxonomy" id="1691987"/>
    <lineage>
        <taxon>Eukaryota</taxon>
        <taxon>Metazoa</taxon>
        <taxon>Chordata</taxon>
        <taxon>Craniata</taxon>
        <taxon>Vertebrata</taxon>
        <taxon>Euteleostomi</taxon>
        <taxon>Actinopterygii</taxon>
        <taxon>Neopterygii</taxon>
        <taxon>Teleostei</taxon>
        <taxon>Ostariophysi</taxon>
        <taxon>Siluriformes</taxon>
        <taxon>Pangasiidae</taxon>
        <taxon>Pangasius</taxon>
    </lineage>
</organism>
<reference evidence="1" key="1">
    <citation type="submission" date="2020-02" db="EMBL/GenBank/DDBJ databases">
        <title>Genome sequencing of the panga catfish, Pangasius djambal.</title>
        <authorList>
            <person name="Wen M."/>
            <person name="Zahm M."/>
            <person name="Roques C."/>
            <person name="Cabau C."/>
            <person name="Klopp C."/>
            <person name="Donnadieu C."/>
            <person name="Jouanno E."/>
            <person name="Avarre J.-C."/>
            <person name="Campet M."/>
            <person name="Ha T."/>
            <person name="Dugue R."/>
            <person name="Lampietro C."/>
            <person name="Louis A."/>
            <person name="Herpin A."/>
            <person name="Echchiki A."/>
            <person name="Berthelot C."/>
            <person name="Parey E."/>
            <person name="Roest-Crollius H."/>
            <person name="Braasch I."/>
            <person name="Postlethwait J.H."/>
            <person name="Bobe J."/>
            <person name="Montfort J."/>
            <person name="Bouchez O."/>
            <person name="Begum T."/>
            <person name="Schartl M."/>
            <person name="Gustiano R."/>
            <person name="Guiguen Y."/>
        </authorList>
    </citation>
    <scope>NUCLEOTIDE SEQUENCE</scope>
    <source>
        <strain evidence="1">Pdj_M5554</strain>
    </source>
</reference>